<comment type="subcellular location">
    <subcellularLocation>
        <location evidence="1 6 7">Nucleus</location>
    </subcellularLocation>
</comment>
<dbReference type="InterPro" id="IPR050394">
    <property type="entry name" value="Homeobox_NK-like"/>
</dbReference>
<dbReference type="SMART" id="SM00389">
    <property type="entry name" value="HOX"/>
    <property type="match status" value="1"/>
</dbReference>
<dbReference type="EMBL" id="MN056840">
    <property type="protein sequence ID" value="QKY88624.1"/>
    <property type="molecule type" value="mRNA"/>
</dbReference>
<keyword evidence="2" id="KW-0217">Developmental protein</keyword>
<accession>A0A859IQI9</accession>
<dbReference type="PANTHER" id="PTHR24340:SF41">
    <property type="entry name" value="MUSCLE-SPECIFIC HOMEOBOX PROTEIN TINMAN-RELATED"/>
    <property type="match status" value="1"/>
</dbReference>
<dbReference type="PROSITE" id="PS00027">
    <property type="entry name" value="HOMEOBOX_1"/>
    <property type="match status" value="1"/>
</dbReference>
<organism evidence="9">
    <name type="scientific">Tetracapsuloides bryosalmonae</name>
    <dbReference type="NCBI Taxonomy" id="271932"/>
    <lineage>
        <taxon>Eukaryota</taxon>
        <taxon>Metazoa</taxon>
        <taxon>Cnidaria</taxon>
        <taxon>Myxozoa</taxon>
        <taxon>Malacosporea</taxon>
        <taxon>Malacovalvulida</taxon>
        <taxon>Saccosporidae</taxon>
        <taxon>Tetracapsuloides</taxon>
    </lineage>
</organism>
<dbReference type="GO" id="GO:0000978">
    <property type="term" value="F:RNA polymerase II cis-regulatory region sequence-specific DNA binding"/>
    <property type="evidence" value="ECO:0007669"/>
    <property type="project" value="TreeGrafter"/>
</dbReference>
<evidence type="ECO:0000256" key="1">
    <source>
        <dbReference type="ARBA" id="ARBA00004123"/>
    </source>
</evidence>
<dbReference type="InterPro" id="IPR001356">
    <property type="entry name" value="HD"/>
</dbReference>
<keyword evidence="5 6" id="KW-0539">Nucleus</keyword>
<evidence type="ECO:0000313" key="9">
    <source>
        <dbReference type="EMBL" id="QKY88624.1"/>
    </source>
</evidence>
<evidence type="ECO:0000256" key="7">
    <source>
        <dbReference type="RuleBase" id="RU000682"/>
    </source>
</evidence>
<evidence type="ECO:0000256" key="6">
    <source>
        <dbReference type="PROSITE-ProRule" id="PRU00108"/>
    </source>
</evidence>
<dbReference type="InterPro" id="IPR020479">
    <property type="entry name" value="HD_metazoa"/>
</dbReference>
<keyword evidence="4 6" id="KW-0371">Homeobox</keyword>
<dbReference type="InterPro" id="IPR017970">
    <property type="entry name" value="Homeobox_CS"/>
</dbReference>
<evidence type="ECO:0000259" key="8">
    <source>
        <dbReference type="PROSITE" id="PS50071"/>
    </source>
</evidence>
<dbReference type="Gene3D" id="1.10.10.60">
    <property type="entry name" value="Homeodomain-like"/>
    <property type="match status" value="1"/>
</dbReference>
<proteinExistence type="evidence at transcript level"/>
<dbReference type="InterPro" id="IPR009057">
    <property type="entry name" value="Homeodomain-like_sf"/>
</dbReference>
<dbReference type="GO" id="GO:0000981">
    <property type="term" value="F:DNA-binding transcription factor activity, RNA polymerase II-specific"/>
    <property type="evidence" value="ECO:0007669"/>
    <property type="project" value="InterPro"/>
</dbReference>
<dbReference type="Pfam" id="PF00046">
    <property type="entry name" value="Homeodomain"/>
    <property type="match status" value="1"/>
</dbReference>
<dbReference type="CDD" id="cd00086">
    <property type="entry name" value="homeodomain"/>
    <property type="match status" value="1"/>
</dbReference>
<evidence type="ECO:0000256" key="2">
    <source>
        <dbReference type="ARBA" id="ARBA00022473"/>
    </source>
</evidence>
<feature type="domain" description="Homeobox" evidence="8">
    <location>
        <begin position="130"/>
        <end position="190"/>
    </location>
</feature>
<evidence type="ECO:0000256" key="3">
    <source>
        <dbReference type="ARBA" id="ARBA00023125"/>
    </source>
</evidence>
<evidence type="ECO:0000256" key="5">
    <source>
        <dbReference type="ARBA" id="ARBA00023242"/>
    </source>
</evidence>
<evidence type="ECO:0000256" key="4">
    <source>
        <dbReference type="ARBA" id="ARBA00023155"/>
    </source>
</evidence>
<sequence length="196" mass="23592">MSAIKRPFDIDEILSNKTYSPKESLTKTSNDSKIINKFSIEDKAYFLNYYQFFHSNMLFGNNFGYNECSIKYSKLNPQFISKTVPIIQENFLNYKARMDLINKVMTKRLMNNYRSRFSSVDSDYHQICNGFKEKRRILFSKEQITKLEETYKRNNYLSSQEREKLASLIDLTSNQVKIWFQNHRYKQKLFKNNKMH</sequence>
<reference evidence="9" key="1">
    <citation type="submission" date="2019-06" db="EMBL/GenBank/DDBJ databases">
        <title>De novo transcriptome assembly of the myxozoan parasite Tetracapsuloides bryosalmonae: A two-host sequencing approach to uncover specific expression profiles.</title>
        <authorList>
            <person name="Faber M."/>
            <person name="Yoon S."/>
            <person name="Shaw S."/>
            <person name="de Paiva Alves E."/>
            <person name="Okamura B."/>
            <person name="Hartikainen H."/>
            <person name="Secombes C.J."/>
            <person name="Holland J.W."/>
        </authorList>
    </citation>
    <scope>NUCLEOTIDE SEQUENCE</scope>
    <source>
        <tissue evidence="9">Spore sac</tissue>
    </source>
</reference>
<dbReference type="PANTHER" id="PTHR24340">
    <property type="entry name" value="HOMEOBOX PROTEIN NKX"/>
    <property type="match status" value="1"/>
</dbReference>
<dbReference type="GO" id="GO:0030154">
    <property type="term" value="P:cell differentiation"/>
    <property type="evidence" value="ECO:0007669"/>
    <property type="project" value="TreeGrafter"/>
</dbReference>
<dbReference type="AlphaFoldDB" id="A0A859IQI9"/>
<dbReference type="PRINTS" id="PR00024">
    <property type="entry name" value="HOMEOBOX"/>
</dbReference>
<dbReference type="GO" id="GO:0005634">
    <property type="term" value="C:nucleus"/>
    <property type="evidence" value="ECO:0007669"/>
    <property type="project" value="UniProtKB-SubCell"/>
</dbReference>
<protein>
    <submittedName>
        <fullName evidence="9">Homeobox protein ANF-1</fullName>
    </submittedName>
</protein>
<dbReference type="SUPFAM" id="SSF46689">
    <property type="entry name" value="Homeodomain-like"/>
    <property type="match status" value="1"/>
</dbReference>
<keyword evidence="3 6" id="KW-0238">DNA-binding</keyword>
<feature type="DNA-binding region" description="Homeobox" evidence="6">
    <location>
        <begin position="132"/>
        <end position="191"/>
    </location>
</feature>
<name>A0A859IQI9_9CNID</name>
<dbReference type="PROSITE" id="PS50071">
    <property type="entry name" value="HOMEOBOX_2"/>
    <property type="match status" value="1"/>
</dbReference>